<protein>
    <submittedName>
        <fullName evidence="2">Uncharacterized protein</fullName>
    </submittedName>
</protein>
<gene>
    <name evidence="2" type="ORF">AVDCRST_MAG64-1915</name>
</gene>
<name>A0A6J4P2U3_9BACT</name>
<accession>A0A6J4P2U3</accession>
<proteinExistence type="predicted"/>
<evidence type="ECO:0000313" key="2">
    <source>
        <dbReference type="EMBL" id="CAA9404563.1"/>
    </source>
</evidence>
<organism evidence="2">
    <name type="scientific">uncultured Phycisphaerae bacterium</name>
    <dbReference type="NCBI Taxonomy" id="904963"/>
    <lineage>
        <taxon>Bacteria</taxon>
        <taxon>Pseudomonadati</taxon>
        <taxon>Planctomycetota</taxon>
        <taxon>Phycisphaerae</taxon>
        <taxon>environmental samples</taxon>
    </lineage>
</organism>
<reference evidence="2" key="1">
    <citation type="submission" date="2020-02" db="EMBL/GenBank/DDBJ databases">
        <authorList>
            <person name="Meier V. D."/>
        </authorList>
    </citation>
    <scope>NUCLEOTIDE SEQUENCE</scope>
    <source>
        <strain evidence="2">AVDCRST_MAG64</strain>
    </source>
</reference>
<sequence>MGRDRIEERQGRGTVGRTCAYRPKSRSINRQAFSLSS</sequence>
<dbReference type="AlphaFoldDB" id="A0A6J4P2U3"/>
<evidence type="ECO:0000256" key="1">
    <source>
        <dbReference type="SAM" id="MobiDB-lite"/>
    </source>
</evidence>
<dbReference type="EMBL" id="CADCUQ010000437">
    <property type="protein sequence ID" value="CAA9404563.1"/>
    <property type="molecule type" value="Genomic_DNA"/>
</dbReference>
<feature type="compositionally biased region" description="Basic and acidic residues" evidence="1">
    <location>
        <begin position="1"/>
        <end position="11"/>
    </location>
</feature>
<feature type="region of interest" description="Disordered" evidence="1">
    <location>
        <begin position="1"/>
        <end position="23"/>
    </location>
</feature>